<comment type="caution">
    <text evidence="2">The sequence shown here is derived from an EMBL/GenBank/DDBJ whole genome shotgun (WGS) entry which is preliminary data.</text>
</comment>
<dbReference type="EMBL" id="CAJJDP010000010">
    <property type="protein sequence ID" value="CAD8139798.1"/>
    <property type="molecule type" value="Genomic_DNA"/>
</dbReference>
<sequence length="237" mass="28631">MLHQYLSDFESFDNFSSNLEEHNKIQYQKLNLFKNDSFQQEFEIDFEQKSTNIVNQLQLSHQEVSKKESSQTVAKKIRKSSKKDRNQKDYKKNICRNILRHAIKSMNNDKDCVSYISELVDDGKLFSIYYNRQLEQITGFRVLREHLVQMKEDSQIVRNRKQAFRQYLLWYLKQKATAMILRGETQNPQEYIRYKNEVLMYYIHRPHEWMSNYPEWLNVATTGNEQQFQLNTEGQCI</sequence>
<name>A0A8S1SIR6_PAROT</name>
<keyword evidence="3" id="KW-1185">Reference proteome</keyword>
<dbReference type="OMA" id="IHRPHEW"/>
<protein>
    <submittedName>
        <fullName evidence="2">Uncharacterized protein</fullName>
    </submittedName>
</protein>
<dbReference type="Proteomes" id="UP000683925">
    <property type="component" value="Unassembled WGS sequence"/>
</dbReference>
<accession>A0A8S1SIR6</accession>
<evidence type="ECO:0000313" key="3">
    <source>
        <dbReference type="Proteomes" id="UP000683925"/>
    </source>
</evidence>
<evidence type="ECO:0000313" key="2">
    <source>
        <dbReference type="EMBL" id="CAD8139798.1"/>
    </source>
</evidence>
<dbReference type="OrthoDB" id="287066at2759"/>
<proteinExistence type="predicted"/>
<evidence type="ECO:0000256" key="1">
    <source>
        <dbReference type="SAM" id="MobiDB-lite"/>
    </source>
</evidence>
<reference evidence="2" key="1">
    <citation type="submission" date="2021-01" db="EMBL/GenBank/DDBJ databases">
        <authorList>
            <consortium name="Genoscope - CEA"/>
            <person name="William W."/>
        </authorList>
    </citation>
    <scope>NUCLEOTIDE SEQUENCE</scope>
</reference>
<dbReference type="AlphaFoldDB" id="A0A8S1SIR6"/>
<feature type="region of interest" description="Disordered" evidence="1">
    <location>
        <begin position="65"/>
        <end position="87"/>
    </location>
</feature>
<organism evidence="2 3">
    <name type="scientific">Paramecium octaurelia</name>
    <dbReference type="NCBI Taxonomy" id="43137"/>
    <lineage>
        <taxon>Eukaryota</taxon>
        <taxon>Sar</taxon>
        <taxon>Alveolata</taxon>
        <taxon>Ciliophora</taxon>
        <taxon>Intramacronucleata</taxon>
        <taxon>Oligohymenophorea</taxon>
        <taxon>Peniculida</taxon>
        <taxon>Parameciidae</taxon>
        <taxon>Paramecium</taxon>
    </lineage>
</organism>
<gene>
    <name evidence="2" type="ORF">POCTA_138.1.T0110074</name>
</gene>